<proteinExistence type="predicted"/>
<dbReference type="Proteomes" id="UP000176005">
    <property type="component" value="Unassembled WGS sequence"/>
</dbReference>
<gene>
    <name evidence="2" type="ORF">AN218_10910</name>
</gene>
<feature type="region of interest" description="Disordered" evidence="1">
    <location>
        <begin position="63"/>
        <end position="88"/>
    </location>
</feature>
<evidence type="ECO:0008006" key="4">
    <source>
        <dbReference type="Google" id="ProtNLM"/>
    </source>
</evidence>
<comment type="caution">
    <text evidence="2">The sequence shown here is derived from an EMBL/GenBank/DDBJ whole genome shotgun (WGS) entry which is preliminary data.</text>
</comment>
<evidence type="ECO:0000256" key="1">
    <source>
        <dbReference type="SAM" id="MobiDB-lite"/>
    </source>
</evidence>
<accession>A0A1E7L6Q6</accession>
<dbReference type="AlphaFoldDB" id="A0A1E7L6Q6"/>
<reference evidence="2 3" key="1">
    <citation type="journal article" date="2016" name="Front. Microbiol.">
        <title>Comparative Genomics Analysis of Streptomyces Species Reveals Their Adaptation to the Marine Environment and Their Diversity at the Genomic Level.</title>
        <authorList>
            <person name="Tian X."/>
            <person name="Zhang Z."/>
            <person name="Yang T."/>
            <person name="Chen M."/>
            <person name="Li J."/>
            <person name="Chen F."/>
            <person name="Yang J."/>
            <person name="Li W."/>
            <person name="Zhang B."/>
            <person name="Zhang Z."/>
            <person name="Wu J."/>
            <person name="Zhang C."/>
            <person name="Long L."/>
            <person name="Xiao J."/>
        </authorList>
    </citation>
    <scope>NUCLEOTIDE SEQUENCE [LARGE SCALE GENOMIC DNA]</scope>
    <source>
        <strain evidence="2 3">SCSIO 10429</strain>
    </source>
</reference>
<protein>
    <recommendedName>
        <fullName evidence="4">DNA polymerase III subunit gamma/tau</fullName>
    </recommendedName>
</protein>
<dbReference type="EMBL" id="LJGW01000177">
    <property type="protein sequence ID" value="OEV11895.1"/>
    <property type="molecule type" value="Genomic_DNA"/>
</dbReference>
<dbReference type="PATRIC" id="fig|518642.10.peg.2607"/>
<feature type="non-terminal residue" evidence="2">
    <location>
        <position position="1"/>
    </location>
</feature>
<name>A0A1E7L6Q6_9ACTN</name>
<evidence type="ECO:0000313" key="3">
    <source>
        <dbReference type="Proteomes" id="UP000176005"/>
    </source>
</evidence>
<sequence length="88" mass="8500">FTWILLSQNAQIVGFDGSTLQLGFSNSGARDSFVGGGSEEVLIQALNDALGVQWKVEAIVDPSGGGGARGPAGGGAAPGGGFGGPAPG</sequence>
<evidence type="ECO:0000313" key="2">
    <source>
        <dbReference type="EMBL" id="OEV11895.1"/>
    </source>
</evidence>
<keyword evidence="3" id="KW-1185">Reference proteome</keyword>
<organism evidence="2 3">
    <name type="scientific">Streptomyces nanshensis</name>
    <dbReference type="NCBI Taxonomy" id="518642"/>
    <lineage>
        <taxon>Bacteria</taxon>
        <taxon>Bacillati</taxon>
        <taxon>Actinomycetota</taxon>
        <taxon>Actinomycetes</taxon>
        <taxon>Kitasatosporales</taxon>
        <taxon>Streptomycetaceae</taxon>
        <taxon>Streptomyces</taxon>
    </lineage>
</organism>
<feature type="non-terminal residue" evidence="2">
    <location>
        <position position="88"/>
    </location>
</feature>